<keyword evidence="3" id="KW-1185">Reference proteome</keyword>
<feature type="transmembrane region" description="Helical" evidence="1">
    <location>
        <begin position="40"/>
        <end position="68"/>
    </location>
</feature>
<gene>
    <name evidence="2" type="ORF">SORBI_3002G048250</name>
</gene>
<sequence>MSRFRKSFIDVLFVVATVALEVVFVWTAVPRGDDAGKVMIWFVAVPVLLLGIIIIIILCIADFVHALVTRDFSWRPHPHPDPAPAADEKV</sequence>
<feature type="transmembrane region" description="Helical" evidence="1">
    <location>
        <begin position="7"/>
        <end position="28"/>
    </location>
</feature>
<dbReference type="EMBL" id="CM000761">
    <property type="protein sequence ID" value="OQU88515.1"/>
    <property type="molecule type" value="Genomic_DNA"/>
</dbReference>
<organism evidence="2 3">
    <name type="scientific">Sorghum bicolor</name>
    <name type="common">Sorghum</name>
    <name type="synonym">Sorghum vulgare</name>
    <dbReference type="NCBI Taxonomy" id="4558"/>
    <lineage>
        <taxon>Eukaryota</taxon>
        <taxon>Viridiplantae</taxon>
        <taxon>Streptophyta</taxon>
        <taxon>Embryophyta</taxon>
        <taxon>Tracheophyta</taxon>
        <taxon>Spermatophyta</taxon>
        <taxon>Magnoliopsida</taxon>
        <taxon>Liliopsida</taxon>
        <taxon>Poales</taxon>
        <taxon>Poaceae</taxon>
        <taxon>PACMAD clade</taxon>
        <taxon>Panicoideae</taxon>
        <taxon>Andropogonodae</taxon>
        <taxon>Andropogoneae</taxon>
        <taxon>Sorghinae</taxon>
        <taxon>Sorghum</taxon>
    </lineage>
</organism>
<dbReference type="AlphaFoldDB" id="A0A1W0W2D6"/>
<reference evidence="2 3" key="1">
    <citation type="journal article" date="2009" name="Nature">
        <title>The Sorghum bicolor genome and the diversification of grasses.</title>
        <authorList>
            <person name="Paterson A.H."/>
            <person name="Bowers J.E."/>
            <person name="Bruggmann R."/>
            <person name="Dubchak I."/>
            <person name="Grimwood J."/>
            <person name="Gundlach H."/>
            <person name="Haberer G."/>
            <person name="Hellsten U."/>
            <person name="Mitros T."/>
            <person name="Poliakov A."/>
            <person name="Schmutz J."/>
            <person name="Spannagl M."/>
            <person name="Tang H."/>
            <person name="Wang X."/>
            <person name="Wicker T."/>
            <person name="Bharti A.K."/>
            <person name="Chapman J."/>
            <person name="Feltus F.A."/>
            <person name="Gowik U."/>
            <person name="Grigoriev I.V."/>
            <person name="Lyons E."/>
            <person name="Maher C.A."/>
            <person name="Martis M."/>
            <person name="Narechania A."/>
            <person name="Otillar R.P."/>
            <person name="Penning B.W."/>
            <person name="Salamov A.A."/>
            <person name="Wang Y."/>
            <person name="Zhang L."/>
            <person name="Carpita N.C."/>
            <person name="Freeling M."/>
            <person name="Gingle A.R."/>
            <person name="Hash C.T."/>
            <person name="Keller B."/>
            <person name="Klein P."/>
            <person name="Kresovich S."/>
            <person name="McCann M.C."/>
            <person name="Ming R."/>
            <person name="Peterson D.G."/>
            <person name="Mehboob-ur-Rahman"/>
            <person name="Ware D."/>
            <person name="Westhoff P."/>
            <person name="Mayer K.F."/>
            <person name="Messing J."/>
            <person name="Rokhsar D.S."/>
        </authorList>
    </citation>
    <scope>NUCLEOTIDE SEQUENCE [LARGE SCALE GENOMIC DNA]</scope>
    <source>
        <strain evidence="3">cv. BTx623</strain>
    </source>
</reference>
<evidence type="ECO:0000313" key="3">
    <source>
        <dbReference type="Proteomes" id="UP000000768"/>
    </source>
</evidence>
<keyword evidence="1" id="KW-0812">Transmembrane</keyword>
<dbReference type="Gramene" id="OQU88515">
    <property type="protein sequence ID" value="OQU88515"/>
    <property type="gene ID" value="SORBI_3002G048250"/>
</dbReference>
<protein>
    <submittedName>
        <fullName evidence="2">Uncharacterized protein</fullName>
    </submittedName>
</protein>
<evidence type="ECO:0000313" key="2">
    <source>
        <dbReference type="EMBL" id="OQU88515.1"/>
    </source>
</evidence>
<name>A0A1W0W2D6_SORBI</name>
<evidence type="ECO:0000256" key="1">
    <source>
        <dbReference type="SAM" id="Phobius"/>
    </source>
</evidence>
<reference evidence="3" key="2">
    <citation type="journal article" date="2018" name="Plant J.">
        <title>The Sorghum bicolor reference genome: improved assembly, gene annotations, a transcriptome atlas, and signatures of genome organization.</title>
        <authorList>
            <person name="McCormick R.F."/>
            <person name="Truong S.K."/>
            <person name="Sreedasyam A."/>
            <person name="Jenkins J."/>
            <person name="Shu S."/>
            <person name="Sims D."/>
            <person name="Kennedy M."/>
            <person name="Amirebrahimi M."/>
            <person name="Weers B.D."/>
            <person name="McKinley B."/>
            <person name="Mattison A."/>
            <person name="Morishige D.T."/>
            <person name="Grimwood J."/>
            <person name="Schmutz J."/>
            <person name="Mullet J.E."/>
        </authorList>
    </citation>
    <scope>NUCLEOTIDE SEQUENCE [LARGE SCALE GENOMIC DNA]</scope>
    <source>
        <strain evidence="3">cv. BTx623</strain>
    </source>
</reference>
<dbReference type="Proteomes" id="UP000000768">
    <property type="component" value="Chromosome 2"/>
</dbReference>
<accession>A0A1W0W2D6</accession>
<keyword evidence="1" id="KW-0472">Membrane</keyword>
<dbReference type="InParanoid" id="A0A1W0W2D6"/>
<proteinExistence type="predicted"/>
<keyword evidence="1" id="KW-1133">Transmembrane helix</keyword>